<comment type="caution">
    <text evidence="1">The sequence shown here is derived from an EMBL/GenBank/DDBJ whole genome shotgun (WGS) entry which is preliminary data.</text>
</comment>
<gene>
    <name evidence="1" type="ORF">LWI28_027459</name>
</gene>
<proteinExistence type="predicted"/>
<reference evidence="1" key="2">
    <citation type="submission" date="2023-02" db="EMBL/GenBank/DDBJ databases">
        <authorList>
            <person name="Swenson N.G."/>
            <person name="Wegrzyn J.L."/>
            <person name="Mcevoy S.L."/>
        </authorList>
    </citation>
    <scope>NUCLEOTIDE SEQUENCE</scope>
    <source>
        <strain evidence="1">91603</strain>
        <tissue evidence="1">Leaf</tissue>
    </source>
</reference>
<accession>A0AAD5IB36</accession>
<name>A0AAD5IB36_ACENE</name>
<evidence type="ECO:0000313" key="1">
    <source>
        <dbReference type="EMBL" id="KAI9157760.1"/>
    </source>
</evidence>
<organism evidence="1 2">
    <name type="scientific">Acer negundo</name>
    <name type="common">Box elder</name>
    <dbReference type="NCBI Taxonomy" id="4023"/>
    <lineage>
        <taxon>Eukaryota</taxon>
        <taxon>Viridiplantae</taxon>
        <taxon>Streptophyta</taxon>
        <taxon>Embryophyta</taxon>
        <taxon>Tracheophyta</taxon>
        <taxon>Spermatophyta</taxon>
        <taxon>Magnoliopsida</taxon>
        <taxon>eudicotyledons</taxon>
        <taxon>Gunneridae</taxon>
        <taxon>Pentapetalae</taxon>
        <taxon>rosids</taxon>
        <taxon>malvids</taxon>
        <taxon>Sapindales</taxon>
        <taxon>Sapindaceae</taxon>
        <taxon>Hippocastanoideae</taxon>
        <taxon>Acereae</taxon>
        <taxon>Acer</taxon>
    </lineage>
</organism>
<dbReference type="AlphaFoldDB" id="A0AAD5IB36"/>
<protein>
    <submittedName>
        <fullName evidence="1">Uncharacterized protein</fullName>
    </submittedName>
</protein>
<keyword evidence="2" id="KW-1185">Reference proteome</keyword>
<sequence length="216" mass="24489">MRSAPPSEFFILFGGRIPPRPLTVEVYETPLENYIFESSSADFIDDLCDPGDDIQAVIAEELQRNLTPGDEMSVRDVERMMMRRKMTTKAGYQGSSSREASSARKVTRVSAIQHAVDQLATLPGLFKPQPQGHDLHGLAHITTEALDQPVNRRRSMLWNDVNSCRVTEDYCSKWSYCTKTPSQEQQCPKMMSQEQQHTEDEEKKPLLLLLLGVVIM</sequence>
<dbReference type="EMBL" id="JAJSOW010000107">
    <property type="protein sequence ID" value="KAI9157760.1"/>
    <property type="molecule type" value="Genomic_DNA"/>
</dbReference>
<evidence type="ECO:0000313" key="2">
    <source>
        <dbReference type="Proteomes" id="UP001064489"/>
    </source>
</evidence>
<reference evidence="1" key="1">
    <citation type="journal article" date="2022" name="Plant J.">
        <title>Strategies of tolerance reflected in two North American maple genomes.</title>
        <authorList>
            <person name="McEvoy S.L."/>
            <person name="Sezen U.U."/>
            <person name="Trouern-Trend A."/>
            <person name="McMahon S.M."/>
            <person name="Schaberg P.G."/>
            <person name="Yang J."/>
            <person name="Wegrzyn J.L."/>
            <person name="Swenson N.G."/>
        </authorList>
    </citation>
    <scope>NUCLEOTIDE SEQUENCE</scope>
    <source>
        <strain evidence="1">91603</strain>
    </source>
</reference>
<dbReference type="Proteomes" id="UP001064489">
    <property type="component" value="Chromosome 12"/>
</dbReference>